<keyword evidence="5" id="KW-1185">Reference proteome</keyword>
<feature type="compositionally biased region" description="Basic and acidic residues" evidence="1">
    <location>
        <begin position="149"/>
        <end position="160"/>
    </location>
</feature>
<name>T1L2F0_TETUR</name>
<dbReference type="Proteomes" id="UP000015104">
    <property type="component" value="Unassembled WGS sequence"/>
</dbReference>
<keyword evidence="2" id="KW-0812">Transmembrane</keyword>
<dbReference type="SUPFAM" id="SSF57414">
    <property type="entry name" value="Hairpin loop containing domain-like"/>
    <property type="match status" value="1"/>
</dbReference>
<dbReference type="AlphaFoldDB" id="T1L2F0"/>
<dbReference type="EnsemblMetazoa" id="tetur33g00700.1">
    <property type="protein sequence ID" value="tetur33g00700.1"/>
    <property type="gene ID" value="tetur33g00700"/>
</dbReference>
<evidence type="ECO:0000256" key="1">
    <source>
        <dbReference type="SAM" id="MobiDB-lite"/>
    </source>
</evidence>
<feature type="compositionally biased region" description="Acidic residues" evidence="1">
    <location>
        <begin position="161"/>
        <end position="170"/>
    </location>
</feature>
<dbReference type="HOGENOM" id="CLU_093983_0_0_1"/>
<evidence type="ECO:0000313" key="5">
    <source>
        <dbReference type="Proteomes" id="UP000015104"/>
    </source>
</evidence>
<reference evidence="4" key="2">
    <citation type="submission" date="2015-06" db="UniProtKB">
        <authorList>
            <consortium name="EnsemblMetazoa"/>
        </authorList>
    </citation>
    <scope>IDENTIFICATION</scope>
</reference>
<dbReference type="Pfam" id="PF00024">
    <property type="entry name" value="PAN_1"/>
    <property type="match status" value="1"/>
</dbReference>
<accession>T1L2F0</accession>
<proteinExistence type="predicted"/>
<dbReference type="PROSITE" id="PS50948">
    <property type="entry name" value="PAN"/>
    <property type="match status" value="1"/>
</dbReference>
<evidence type="ECO:0000259" key="3">
    <source>
        <dbReference type="PROSITE" id="PS50948"/>
    </source>
</evidence>
<feature type="region of interest" description="Disordered" evidence="1">
    <location>
        <begin position="149"/>
        <end position="170"/>
    </location>
</feature>
<protein>
    <recommendedName>
        <fullName evidence="3">Apple domain-containing protein</fullName>
    </recommendedName>
</protein>
<dbReference type="Gene3D" id="3.50.4.10">
    <property type="entry name" value="Hepatocyte Growth Factor"/>
    <property type="match status" value="1"/>
</dbReference>
<dbReference type="InterPro" id="IPR003609">
    <property type="entry name" value="Pan_app"/>
</dbReference>
<sequence>MIKYDELCDIYVLKSSQKYTVTGMKLVSQVLYTEVDLDLDQCAAICDDDQSCKSFNFCPKGKAPAQCQITSYSIKDPNTESLDSSICHNFELTVKSKAEALSINIQGSKVSGVSGGRVFGIIMLFLFVGLFAGFVGPYVYTKVKSREANKSKDDFGWSKQEDDDENQTQL</sequence>
<organism evidence="4 5">
    <name type="scientific">Tetranychus urticae</name>
    <name type="common">Two-spotted spider mite</name>
    <dbReference type="NCBI Taxonomy" id="32264"/>
    <lineage>
        <taxon>Eukaryota</taxon>
        <taxon>Metazoa</taxon>
        <taxon>Ecdysozoa</taxon>
        <taxon>Arthropoda</taxon>
        <taxon>Chelicerata</taxon>
        <taxon>Arachnida</taxon>
        <taxon>Acari</taxon>
        <taxon>Acariformes</taxon>
        <taxon>Trombidiformes</taxon>
        <taxon>Prostigmata</taxon>
        <taxon>Eleutherengona</taxon>
        <taxon>Raphignathae</taxon>
        <taxon>Tetranychoidea</taxon>
        <taxon>Tetranychidae</taxon>
        <taxon>Tetranychus</taxon>
    </lineage>
</organism>
<keyword evidence="2" id="KW-0472">Membrane</keyword>
<reference evidence="5" key="1">
    <citation type="submission" date="2011-08" db="EMBL/GenBank/DDBJ databases">
        <authorList>
            <person name="Rombauts S."/>
        </authorList>
    </citation>
    <scope>NUCLEOTIDE SEQUENCE</scope>
    <source>
        <strain evidence="5">London</strain>
    </source>
</reference>
<feature type="domain" description="Apple" evidence="3">
    <location>
        <begin position="8"/>
        <end position="94"/>
    </location>
</feature>
<keyword evidence="2" id="KW-1133">Transmembrane helix</keyword>
<dbReference type="EMBL" id="CAEY01000946">
    <property type="status" value="NOT_ANNOTATED_CDS"/>
    <property type="molecule type" value="Genomic_DNA"/>
</dbReference>
<evidence type="ECO:0000313" key="4">
    <source>
        <dbReference type="EnsemblMetazoa" id="tetur33g00700.1"/>
    </source>
</evidence>
<evidence type="ECO:0000256" key="2">
    <source>
        <dbReference type="SAM" id="Phobius"/>
    </source>
</evidence>
<feature type="transmembrane region" description="Helical" evidence="2">
    <location>
        <begin position="118"/>
        <end position="140"/>
    </location>
</feature>